<dbReference type="EMBL" id="LOCK01000014">
    <property type="protein sequence ID" value="KTE92463.1"/>
    <property type="molecule type" value="Genomic_DNA"/>
</dbReference>
<name>A0A0W1JMX0_DESHA</name>
<protein>
    <recommendedName>
        <fullName evidence="3">FeS cluster biogenesis domain-containing protein</fullName>
    </recommendedName>
</protein>
<proteinExistence type="predicted"/>
<dbReference type="AlphaFoldDB" id="A0A0W1JMX0"/>
<gene>
    <name evidence="1" type="ORF">AT727_19105</name>
</gene>
<dbReference type="Proteomes" id="UP000054623">
    <property type="component" value="Unassembled WGS sequence"/>
</dbReference>
<organism evidence="1 2">
    <name type="scientific">Desulfitobacterium hafniense</name>
    <name type="common">Desulfitobacterium frappieri</name>
    <dbReference type="NCBI Taxonomy" id="49338"/>
    <lineage>
        <taxon>Bacteria</taxon>
        <taxon>Bacillati</taxon>
        <taxon>Bacillota</taxon>
        <taxon>Clostridia</taxon>
        <taxon>Eubacteriales</taxon>
        <taxon>Desulfitobacteriaceae</taxon>
        <taxon>Desulfitobacterium</taxon>
    </lineage>
</organism>
<sequence length="108" mass="12030">MKIVLTDDAKQFILEKFHSHVTICSVLEGSCQCSSNTPIESHVPSVRGGSPDDSEYIPYVIDQITVHVDPRIRLRDESAPLNISCSGFWILRTLNVTNAQCAWPGEED</sequence>
<dbReference type="NCBIfam" id="NF041239">
    <property type="entry name" value="Moor_selen_rel"/>
    <property type="match status" value="1"/>
</dbReference>
<reference evidence="1 2" key="1">
    <citation type="submission" date="2015-12" db="EMBL/GenBank/DDBJ databases">
        <title>Draft Genome Sequence of Desulfitobacterium hafniense Strain DH, a Sulfate-reducing Bacterium Isolated from Paddy Soils.</title>
        <authorList>
            <person name="Bao P."/>
            <person name="Zhang X."/>
            <person name="Li G."/>
        </authorList>
    </citation>
    <scope>NUCLEOTIDE SEQUENCE [LARGE SCALE GENOMIC DNA]</scope>
    <source>
        <strain evidence="1 2">DH</strain>
    </source>
</reference>
<evidence type="ECO:0000313" key="2">
    <source>
        <dbReference type="Proteomes" id="UP000054623"/>
    </source>
</evidence>
<dbReference type="RefSeq" id="WP_058490936.1">
    <property type="nucleotide sequence ID" value="NZ_LOCK01000014.1"/>
</dbReference>
<evidence type="ECO:0000313" key="1">
    <source>
        <dbReference type="EMBL" id="KTE92463.1"/>
    </source>
</evidence>
<evidence type="ECO:0008006" key="3">
    <source>
        <dbReference type="Google" id="ProtNLM"/>
    </source>
</evidence>
<dbReference type="InterPro" id="IPR049744">
    <property type="entry name" value="CC/Se_fam"/>
</dbReference>
<accession>A0A0W1JMX0</accession>
<comment type="caution">
    <text evidence="1">The sequence shown here is derived from an EMBL/GenBank/DDBJ whole genome shotgun (WGS) entry which is preliminary data.</text>
</comment>